<evidence type="ECO:0000313" key="1">
    <source>
        <dbReference type="EMBL" id="ORZ40090.1"/>
    </source>
</evidence>
<gene>
    <name evidence="1" type="ORF">BCR44DRAFT_211547</name>
</gene>
<keyword evidence="2" id="KW-1185">Reference proteome</keyword>
<comment type="caution">
    <text evidence="1">The sequence shown here is derived from an EMBL/GenBank/DDBJ whole genome shotgun (WGS) entry which is preliminary data.</text>
</comment>
<evidence type="ECO:0000313" key="2">
    <source>
        <dbReference type="Proteomes" id="UP000193411"/>
    </source>
</evidence>
<reference evidence="1 2" key="1">
    <citation type="submission" date="2016-07" db="EMBL/GenBank/DDBJ databases">
        <title>Pervasive Adenine N6-methylation of Active Genes in Fungi.</title>
        <authorList>
            <consortium name="DOE Joint Genome Institute"/>
            <person name="Mondo S.J."/>
            <person name="Dannebaum R.O."/>
            <person name="Kuo R.C."/>
            <person name="Labutti K."/>
            <person name="Haridas S."/>
            <person name="Kuo A."/>
            <person name="Salamov A."/>
            <person name="Ahrendt S.R."/>
            <person name="Lipzen A."/>
            <person name="Sullivan W."/>
            <person name="Andreopoulos W.B."/>
            <person name="Clum A."/>
            <person name="Lindquist E."/>
            <person name="Daum C."/>
            <person name="Ramamoorthy G.K."/>
            <person name="Gryganskyi A."/>
            <person name="Culley D."/>
            <person name="Magnuson J.K."/>
            <person name="James T.Y."/>
            <person name="O'Malley M.A."/>
            <person name="Stajich J.E."/>
            <person name="Spatafora J.W."/>
            <person name="Visel A."/>
            <person name="Grigoriev I.V."/>
        </authorList>
    </citation>
    <scope>NUCLEOTIDE SEQUENCE [LARGE SCALE GENOMIC DNA]</scope>
    <source>
        <strain evidence="1 2">PL171</strain>
    </source>
</reference>
<organism evidence="1 2">
    <name type="scientific">Catenaria anguillulae PL171</name>
    <dbReference type="NCBI Taxonomy" id="765915"/>
    <lineage>
        <taxon>Eukaryota</taxon>
        <taxon>Fungi</taxon>
        <taxon>Fungi incertae sedis</taxon>
        <taxon>Blastocladiomycota</taxon>
        <taxon>Blastocladiomycetes</taxon>
        <taxon>Blastocladiales</taxon>
        <taxon>Catenariaceae</taxon>
        <taxon>Catenaria</taxon>
    </lineage>
</organism>
<dbReference type="AlphaFoldDB" id="A0A1Y2HZR8"/>
<protein>
    <submittedName>
        <fullName evidence="1">Uncharacterized protein</fullName>
    </submittedName>
</protein>
<accession>A0A1Y2HZR8</accession>
<name>A0A1Y2HZR8_9FUNG</name>
<proteinExistence type="predicted"/>
<sequence>MFASVLFHHKQLGQIKFMVMAHWSGVACCAWADVIWKCTMSALNWFCSSLLLIFSVHFMTLKCSCALSDCSIHDRCSVADASSTSLAHKQHSREHHGLTIWQEPPTGHHHHPNLGQGKLEAARRAADGGQRSWLNVLSSSIHLIRLHTTSGLDFGATDPL</sequence>
<dbReference type="EMBL" id="MCFL01000004">
    <property type="protein sequence ID" value="ORZ40090.1"/>
    <property type="molecule type" value="Genomic_DNA"/>
</dbReference>
<dbReference type="Proteomes" id="UP000193411">
    <property type="component" value="Unassembled WGS sequence"/>
</dbReference>